<protein>
    <submittedName>
        <fullName evidence="6">Crp/Fnr family transcriptional regulator</fullName>
    </submittedName>
</protein>
<dbReference type="InterPro" id="IPR012318">
    <property type="entry name" value="HTH_CRP"/>
</dbReference>
<dbReference type="Proteomes" id="UP001597115">
    <property type="component" value="Unassembled WGS sequence"/>
</dbReference>
<feature type="domain" description="Cyclic nucleotide-binding" evidence="4">
    <location>
        <begin position="16"/>
        <end position="118"/>
    </location>
</feature>
<comment type="caution">
    <text evidence="6">The sequence shown here is derived from an EMBL/GenBank/DDBJ whole genome shotgun (WGS) entry which is preliminary data.</text>
</comment>
<keyword evidence="3" id="KW-0804">Transcription</keyword>
<evidence type="ECO:0000313" key="7">
    <source>
        <dbReference type="Proteomes" id="UP001597115"/>
    </source>
</evidence>
<sequence>MTKLDSFRAALMANGWFAARSASVQEGLIAAGRVVALAPGQWVYSQGDPETGLCAVLEGTLRLEVAIGDDRDVLIGLARPSTIIGQSARRGGGPRLLTVRASGAARVLLISDAALERVAAREPSLWRDLNELVYAELETLLRFSALLLAQRPKARLAWQLTQLATDDVVTATQADLAELTGVTRKAVNAHLAAFESAGLVSRGYAHIRVLAPDRLRGLAAR</sequence>
<proteinExistence type="predicted"/>
<dbReference type="InterPro" id="IPR036388">
    <property type="entry name" value="WH-like_DNA-bd_sf"/>
</dbReference>
<dbReference type="EMBL" id="JBHUDY010000001">
    <property type="protein sequence ID" value="MFD1610576.1"/>
    <property type="molecule type" value="Genomic_DNA"/>
</dbReference>
<dbReference type="PANTHER" id="PTHR24567">
    <property type="entry name" value="CRP FAMILY TRANSCRIPTIONAL REGULATORY PROTEIN"/>
    <property type="match status" value="1"/>
</dbReference>
<dbReference type="Pfam" id="PF00027">
    <property type="entry name" value="cNMP_binding"/>
    <property type="match status" value="1"/>
</dbReference>
<dbReference type="Gene3D" id="1.10.10.10">
    <property type="entry name" value="Winged helix-like DNA-binding domain superfamily/Winged helix DNA-binding domain"/>
    <property type="match status" value="1"/>
</dbReference>
<dbReference type="SUPFAM" id="SSF51206">
    <property type="entry name" value="cAMP-binding domain-like"/>
    <property type="match status" value="1"/>
</dbReference>
<reference evidence="7" key="1">
    <citation type="journal article" date="2019" name="Int. J. Syst. Evol. Microbiol.">
        <title>The Global Catalogue of Microorganisms (GCM) 10K type strain sequencing project: providing services to taxonomists for standard genome sequencing and annotation.</title>
        <authorList>
            <consortium name="The Broad Institute Genomics Platform"/>
            <consortium name="The Broad Institute Genome Sequencing Center for Infectious Disease"/>
            <person name="Wu L."/>
            <person name="Ma J."/>
        </authorList>
    </citation>
    <scope>NUCLEOTIDE SEQUENCE [LARGE SCALE GENOMIC DNA]</scope>
    <source>
        <strain evidence="7">CGMCC 1.16275</strain>
    </source>
</reference>
<keyword evidence="1" id="KW-0805">Transcription regulation</keyword>
<dbReference type="PANTHER" id="PTHR24567:SF74">
    <property type="entry name" value="HTH-TYPE TRANSCRIPTIONAL REGULATOR ARCR"/>
    <property type="match status" value="1"/>
</dbReference>
<keyword evidence="2" id="KW-0238">DNA-binding</keyword>
<feature type="domain" description="HTH crp-type" evidence="5">
    <location>
        <begin position="150"/>
        <end position="213"/>
    </location>
</feature>
<dbReference type="SUPFAM" id="SSF46785">
    <property type="entry name" value="Winged helix' DNA-binding domain"/>
    <property type="match status" value="1"/>
</dbReference>
<name>A0ABW4HZJ3_9SPHN</name>
<keyword evidence="7" id="KW-1185">Reference proteome</keyword>
<evidence type="ECO:0000313" key="6">
    <source>
        <dbReference type="EMBL" id="MFD1610576.1"/>
    </source>
</evidence>
<accession>A0ABW4HZJ3</accession>
<dbReference type="Gene3D" id="2.60.120.10">
    <property type="entry name" value="Jelly Rolls"/>
    <property type="match status" value="1"/>
</dbReference>
<evidence type="ECO:0000259" key="4">
    <source>
        <dbReference type="PROSITE" id="PS50042"/>
    </source>
</evidence>
<evidence type="ECO:0000259" key="5">
    <source>
        <dbReference type="PROSITE" id="PS51063"/>
    </source>
</evidence>
<evidence type="ECO:0000256" key="2">
    <source>
        <dbReference type="ARBA" id="ARBA00023125"/>
    </source>
</evidence>
<evidence type="ECO:0000256" key="1">
    <source>
        <dbReference type="ARBA" id="ARBA00023015"/>
    </source>
</evidence>
<dbReference type="PROSITE" id="PS50042">
    <property type="entry name" value="CNMP_BINDING_3"/>
    <property type="match status" value="1"/>
</dbReference>
<organism evidence="6 7">
    <name type="scientific">Sphingomonas tabacisoli</name>
    <dbReference type="NCBI Taxonomy" id="2249466"/>
    <lineage>
        <taxon>Bacteria</taxon>
        <taxon>Pseudomonadati</taxon>
        <taxon>Pseudomonadota</taxon>
        <taxon>Alphaproteobacteria</taxon>
        <taxon>Sphingomonadales</taxon>
        <taxon>Sphingomonadaceae</taxon>
        <taxon>Sphingomonas</taxon>
    </lineage>
</organism>
<dbReference type="InterPro" id="IPR014710">
    <property type="entry name" value="RmlC-like_jellyroll"/>
</dbReference>
<dbReference type="SMART" id="SM00419">
    <property type="entry name" value="HTH_CRP"/>
    <property type="match status" value="1"/>
</dbReference>
<dbReference type="PROSITE" id="PS51063">
    <property type="entry name" value="HTH_CRP_2"/>
    <property type="match status" value="1"/>
</dbReference>
<dbReference type="InterPro" id="IPR000595">
    <property type="entry name" value="cNMP-bd_dom"/>
</dbReference>
<dbReference type="RefSeq" id="WP_380886372.1">
    <property type="nucleotide sequence ID" value="NZ_JBHUDY010000001.1"/>
</dbReference>
<dbReference type="InterPro" id="IPR036390">
    <property type="entry name" value="WH_DNA-bd_sf"/>
</dbReference>
<dbReference type="InterPro" id="IPR050397">
    <property type="entry name" value="Env_Response_Regulators"/>
</dbReference>
<dbReference type="CDD" id="cd00038">
    <property type="entry name" value="CAP_ED"/>
    <property type="match status" value="1"/>
</dbReference>
<dbReference type="InterPro" id="IPR018490">
    <property type="entry name" value="cNMP-bd_dom_sf"/>
</dbReference>
<evidence type="ECO:0000256" key="3">
    <source>
        <dbReference type="ARBA" id="ARBA00023163"/>
    </source>
</evidence>
<dbReference type="Pfam" id="PF13545">
    <property type="entry name" value="HTH_Crp_2"/>
    <property type="match status" value="1"/>
</dbReference>
<gene>
    <name evidence="6" type="ORF">ACFSCW_02025</name>
</gene>